<evidence type="ECO:0000256" key="2">
    <source>
        <dbReference type="ARBA" id="ARBA00022490"/>
    </source>
</evidence>
<dbReference type="SUPFAM" id="SSF54236">
    <property type="entry name" value="Ubiquitin-like"/>
    <property type="match status" value="1"/>
</dbReference>
<organism evidence="5 6">
    <name type="scientific">Prunus persica</name>
    <name type="common">Peach</name>
    <name type="synonym">Amygdalus persica</name>
    <dbReference type="NCBI Taxonomy" id="3760"/>
    <lineage>
        <taxon>Eukaryota</taxon>
        <taxon>Viridiplantae</taxon>
        <taxon>Streptophyta</taxon>
        <taxon>Embryophyta</taxon>
        <taxon>Tracheophyta</taxon>
        <taxon>Spermatophyta</taxon>
        <taxon>Magnoliopsida</taxon>
        <taxon>eudicotyledons</taxon>
        <taxon>Gunneridae</taxon>
        <taxon>Pentapetalae</taxon>
        <taxon>rosids</taxon>
        <taxon>fabids</taxon>
        <taxon>Rosales</taxon>
        <taxon>Rosaceae</taxon>
        <taxon>Amygdaloideae</taxon>
        <taxon>Amygdaleae</taxon>
        <taxon>Prunus</taxon>
    </lineage>
</organism>
<evidence type="ECO:0000256" key="1">
    <source>
        <dbReference type="ARBA" id="ARBA00004496"/>
    </source>
</evidence>
<dbReference type="PANTHER" id="PTHR18916:SF85">
    <property type="entry name" value="TUBULIN-FOLDING COFACTOR B"/>
    <property type="match status" value="1"/>
</dbReference>
<dbReference type="Pfam" id="PF14560">
    <property type="entry name" value="Ubiquitin_2"/>
    <property type="match status" value="1"/>
</dbReference>
<comment type="subcellular location">
    <subcellularLocation>
        <location evidence="1">Cytoplasm</location>
    </subcellularLocation>
</comment>
<name>A0A251QY45_PRUPE</name>
<dbReference type="InterPro" id="IPR029071">
    <property type="entry name" value="Ubiquitin-like_domsf"/>
</dbReference>
<keyword evidence="3" id="KW-0812">Transmembrane</keyword>
<dbReference type="CDD" id="cd01789">
    <property type="entry name" value="Ubl_TBCB"/>
    <property type="match status" value="1"/>
</dbReference>
<evidence type="ECO:0000259" key="4">
    <source>
        <dbReference type="Pfam" id="PF14560"/>
    </source>
</evidence>
<dbReference type="InterPro" id="IPR045172">
    <property type="entry name" value="TBCB_Ubl"/>
</dbReference>
<dbReference type="GO" id="GO:0007023">
    <property type="term" value="P:post-chaperonin tubulin folding pathway"/>
    <property type="evidence" value="ECO:0007669"/>
    <property type="project" value="InterPro"/>
</dbReference>
<gene>
    <name evidence="5" type="ORF">PRUPE_1G158700</name>
</gene>
<dbReference type="GO" id="GO:0007021">
    <property type="term" value="P:tubulin complex assembly"/>
    <property type="evidence" value="ECO:0007669"/>
    <property type="project" value="InterPro"/>
</dbReference>
<dbReference type="Proteomes" id="UP000006882">
    <property type="component" value="Chromosome G1"/>
</dbReference>
<keyword evidence="3" id="KW-1133">Transmembrane helix</keyword>
<evidence type="ECO:0000313" key="5">
    <source>
        <dbReference type="EMBL" id="ONI28741.1"/>
    </source>
</evidence>
<evidence type="ECO:0000256" key="3">
    <source>
        <dbReference type="SAM" id="Phobius"/>
    </source>
</evidence>
<dbReference type="EMBL" id="CM007651">
    <property type="protein sequence ID" value="ONI28741.1"/>
    <property type="molecule type" value="Genomic_DNA"/>
</dbReference>
<evidence type="ECO:0000313" key="6">
    <source>
        <dbReference type="Proteomes" id="UP000006882"/>
    </source>
</evidence>
<keyword evidence="2" id="KW-0963">Cytoplasm</keyword>
<dbReference type="GO" id="GO:0005737">
    <property type="term" value="C:cytoplasm"/>
    <property type="evidence" value="ECO:0007669"/>
    <property type="project" value="UniProtKB-SubCell"/>
</dbReference>
<accession>A0A251QY45</accession>
<sequence length="202" mass="23196">MATRLQKIEGDESVLLRVTHSNLKTFSADIRFSLQSSVESVKDKLWRKCGTSVDSMSLHLYDEANTQVSILDDNSKPLGFYSPHDGYRLHVIDLDPSSVTSGGWLEDTSLVEKYTISQEAYEKRDGTYRKFKDKLASQNPSTFENKIPENYMEDLRVNIKVCFLFPFSYLFCFSISSSWVTSINHKAQSVMLNSFTVVYVYY</sequence>
<keyword evidence="6" id="KW-1185">Reference proteome</keyword>
<dbReference type="GO" id="GO:0043014">
    <property type="term" value="F:alpha-tubulin binding"/>
    <property type="evidence" value="ECO:0007669"/>
    <property type="project" value="InterPro"/>
</dbReference>
<protein>
    <recommendedName>
        <fullName evidence="4">Ubiquitin-like domain-containing protein</fullName>
    </recommendedName>
</protein>
<feature type="domain" description="Ubiquitin-like" evidence="4">
    <location>
        <begin position="14"/>
        <end position="98"/>
    </location>
</feature>
<keyword evidence="3" id="KW-0472">Membrane</keyword>
<dbReference type="PANTHER" id="PTHR18916">
    <property type="entry name" value="DYNACTIN 1-RELATED MICROTUBULE-BINDING"/>
    <property type="match status" value="1"/>
</dbReference>
<dbReference type="InterPro" id="IPR000626">
    <property type="entry name" value="Ubiquitin-like_dom"/>
</dbReference>
<dbReference type="Gramene" id="ONI28741">
    <property type="protein sequence ID" value="ONI28741"/>
    <property type="gene ID" value="PRUPE_1G158700"/>
</dbReference>
<proteinExistence type="predicted"/>
<dbReference type="AlphaFoldDB" id="A0A251QY45"/>
<reference evidence="5 6" key="1">
    <citation type="journal article" date="2013" name="Nat. Genet.">
        <title>The high-quality draft genome of peach (Prunus persica) identifies unique patterns of genetic diversity, domestication and genome evolution.</title>
        <authorList>
            <consortium name="International Peach Genome Initiative"/>
            <person name="Verde I."/>
            <person name="Abbott A.G."/>
            <person name="Scalabrin S."/>
            <person name="Jung S."/>
            <person name="Shu S."/>
            <person name="Marroni F."/>
            <person name="Zhebentyayeva T."/>
            <person name="Dettori M.T."/>
            <person name="Grimwood J."/>
            <person name="Cattonaro F."/>
            <person name="Zuccolo A."/>
            <person name="Rossini L."/>
            <person name="Jenkins J."/>
            <person name="Vendramin E."/>
            <person name="Meisel L.A."/>
            <person name="Decroocq V."/>
            <person name="Sosinski B."/>
            <person name="Prochnik S."/>
            <person name="Mitros T."/>
            <person name="Policriti A."/>
            <person name="Cipriani G."/>
            <person name="Dondini L."/>
            <person name="Ficklin S."/>
            <person name="Goodstein D.M."/>
            <person name="Xuan P."/>
            <person name="Del Fabbro C."/>
            <person name="Aramini V."/>
            <person name="Copetti D."/>
            <person name="Gonzalez S."/>
            <person name="Horner D.S."/>
            <person name="Falchi R."/>
            <person name="Lucas S."/>
            <person name="Mica E."/>
            <person name="Maldonado J."/>
            <person name="Lazzari B."/>
            <person name="Bielenberg D."/>
            <person name="Pirona R."/>
            <person name="Miculan M."/>
            <person name="Barakat A."/>
            <person name="Testolin R."/>
            <person name="Stella A."/>
            <person name="Tartarini S."/>
            <person name="Tonutti P."/>
            <person name="Arus P."/>
            <person name="Orellana A."/>
            <person name="Wells C."/>
            <person name="Main D."/>
            <person name="Vizzotto G."/>
            <person name="Silva H."/>
            <person name="Salamini F."/>
            <person name="Schmutz J."/>
            <person name="Morgante M."/>
            <person name="Rokhsar D.S."/>
        </authorList>
    </citation>
    <scope>NUCLEOTIDE SEQUENCE [LARGE SCALE GENOMIC DNA]</scope>
    <source>
        <strain evidence="6">cv. Nemared</strain>
    </source>
</reference>
<dbReference type="Gene3D" id="3.10.20.90">
    <property type="entry name" value="Phosphatidylinositol 3-kinase Catalytic Subunit, Chain A, domain 1"/>
    <property type="match status" value="1"/>
</dbReference>
<feature type="transmembrane region" description="Helical" evidence="3">
    <location>
        <begin position="161"/>
        <end position="180"/>
    </location>
</feature>